<name>A0AAE9Y2S1_9ACTN</name>
<keyword evidence="7" id="KW-1185">Reference proteome</keyword>
<proteinExistence type="inferred from homology"/>
<keyword evidence="3" id="KW-0808">Transferase</keyword>
<dbReference type="InterPro" id="IPR001537">
    <property type="entry name" value="SpoU_MeTrfase"/>
</dbReference>
<dbReference type="EMBL" id="CP116942">
    <property type="protein sequence ID" value="WCO65120.1"/>
    <property type="molecule type" value="Genomic_DNA"/>
</dbReference>
<accession>A0AAE9Y2S1</accession>
<dbReference type="CDD" id="cd18095">
    <property type="entry name" value="SpoU-like_rRNA-MTase"/>
    <property type="match status" value="1"/>
</dbReference>
<dbReference type="KEGG" id="ima:PO878_11485"/>
<gene>
    <name evidence="6" type="ORF">PO878_11485</name>
</gene>
<evidence type="ECO:0000259" key="5">
    <source>
        <dbReference type="Pfam" id="PF22435"/>
    </source>
</evidence>
<dbReference type="InterPro" id="IPR029028">
    <property type="entry name" value="Alpha/beta_knot_MTases"/>
</dbReference>
<evidence type="ECO:0000313" key="6">
    <source>
        <dbReference type="EMBL" id="WCO65120.1"/>
    </source>
</evidence>
<evidence type="ECO:0000256" key="3">
    <source>
        <dbReference type="ARBA" id="ARBA00022679"/>
    </source>
</evidence>
<dbReference type="Proteomes" id="UP001216390">
    <property type="component" value="Chromosome"/>
</dbReference>
<dbReference type="GO" id="GO:0008173">
    <property type="term" value="F:RNA methyltransferase activity"/>
    <property type="evidence" value="ECO:0007669"/>
    <property type="project" value="InterPro"/>
</dbReference>
<dbReference type="InterPro" id="IPR029026">
    <property type="entry name" value="tRNA_m1G_MTases_N"/>
</dbReference>
<evidence type="ECO:0000259" key="4">
    <source>
        <dbReference type="Pfam" id="PF00588"/>
    </source>
</evidence>
<dbReference type="InterPro" id="IPR029064">
    <property type="entry name" value="Ribosomal_eL30-like_sf"/>
</dbReference>
<feature type="domain" description="tRNA/rRNA methyltransferase SpoU type" evidence="4">
    <location>
        <begin position="107"/>
        <end position="246"/>
    </location>
</feature>
<dbReference type="PANTHER" id="PTHR43191:SF2">
    <property type="entry name" value="RRNA METHYLTRANSFERASE 3, MITOCHONDRIAL"/>
    <property type="match status" value="1"/>
</dbReference>
<dbReference type="AlphaFoldDB" id="A0AAE9Y2S1"/>
<dbReference type="Gene3D" id="3.40.1280.10">
    <property type="match status" value="1"/>
</dbReference>
<evidence type="ECO:0000256" key="1">
    <source>
        <dbReference type="ARBA" id="ARBA00007228"/>
    </source>
</evidence>
<dbReference type="SUPFAM" id="SSF75217">
    <property type="entry name" value="alpha/beta knot"/>
    <property type="match status" value="1"/>
</dbReference>
<protein>
    <submittedName>
        <fullName evidence="6">RNA methyltransferase</fullName>
    </submittedName>
</protein>
<dbReference type="Pfam" id="PF00588">
    <property type="entry name" value="SpoU_methylase"/>
    <property type="match status" value="1"/>
</dbReference>
<feature type="domain" description="MRM3-like substrate binding" evidence="5">
    <location>
        <begin position="9"/>
        <end position="53"/>
    </location>
</feature>
<evidence type="ECO:0000256" key="2">
    <source>
        <dbReference type="ARBA" id="ARBA00022603"/>
    </source>
</evidence>
<sequence>MADLARLSRQRRAREQEGRFVLDGPVLLADAVAAGIEVHDVFVDPDATTRPEVADAVAAAVGSGARAWAVQGGLRGHVEPRTPNGVAAVARTPDAAPDPDPTARAALHLVLVAVGDPGNAGTLLRTAEAVGATSVVLADGSVDPWSPKVVRASAGSVLRVPVGHGSAAEVLAALGEAGVQRVATAGAGGLAPQDLDLAGPVALVLGSEAHGLPADLDAAVDARASLPMAGRVESLNVAVAGSVLAYEVLRQRAGAGPR</sequence>
<evidence type="ECO:0000313" key="7">
    <source>
        <dbReference type="Proteomes" id="UP001216390"/>
    </source>
</evidence>
<dbReference type="Pfam" id="PF22435">
    <property type="entry name" value="MRM3-like_sub_bind"/>
    <property type="match status" value="1"/>
</dbReference>
<dbReference type="InterPro" id="IPR053888">
    <property type="entry name" value="MRM3-like_sub_bind"/>
</dbReference>
<organism evidence="6 7">
    <name type="scientific">Iamia majanohamensis</name>
    <dbReference type="NCBI Taxonomy" id="467976"/>
    <lineage>
        <taxon>Bacteria</taxon>
        <taxon>Bacillati</taxon>
        <taxon>Actinomycetota</taxon>
        <taxon>Acidimicrobiia</taxon>
        <taxon>Acidimicrobiales</taxon>
        <taxon>Iamiaceae</taxon>
        <taxon>Iamia</taxon>
    </lineage>
</organism>
<dbReference type="GO" id="GO:0003723">
    <property type="term" value="F:RNA binding"/>
    <property type="evidence" value="ECO:0007669"/>
    <property type="project" value="InterPro"/>
</dbReference>
<comment type="similarity">
    <text evidence="1">Belongs to the class IV-like SAM-binding methyltransferase superfamily. RNA methyltransferase TrmH family.</text>
</comment>
<dbReference type="SUPFAM" id="SSF55315">
    <property type="entry name" value="L30e-like"/>
    <property type="match status" value="1"/>
</dbReference>
<dbReference type="PANTHER" id="PTHR43191">
    <property type="entry name" value="RRNA METHYLTRANSFERASE 3"/>
    <property type="match status" value="1"/>
</dbReference>
<reference evidence="6" key="1">
    <citation type="submission" date="2023-01" db="EMBL/GenBank/DDBJ databases">
        <title>The diversity of Class Acidimicrobiia in South China Sea sediment environments and the proposal of Iamia marina sp. nov., a novel species of the genus Iamia.</title>
        <authorList>
            <person name="He Y."/>
            <person name="Tian X."/>
        </authorList>
    </citation>
    <scope>NUCLEOTIDE SEQUENCE</scope>
    <source>
        <strain evidence="6">DSM 19957</strain>
    </source>
</reference>
<keyword evidence="2 6" id="KW-0489">Methyltransferase</keyword>
<dbReference type="RefSeq" id="WP_272734645.1">
    <property type="nucleotide sequence ID" value="NZ_CP116942.1"/>
</dbReference>
<dbReference type="Gene3D" id="3.30.1330.30">
    <property type="match status" value="1"/>
</dbReference>
<dbReference type="GO" id="GO:0032259">
    <property type="term" value="P:methylation"/>
    <property type="evidence" value="ECO:0007669"/>
    <property type="project" value="UniProtKB-KW"/>
</dbReference>
<dbReference type="GO" id="GO:0006396">
    <property type="term" value="P:RNA processing"/>
    <property type="evidence" value="ECO:0007669"/>
    <property type="project" value="InterPro"/>
</dbReference>
<dbReference type="InterPro" id="IPR051259">
    <property type="entry name" value="rRNA_Methyltransferase"/>
</dbReference>